<organism evidence="2">
    <name type="scientific">Anguilla anguilla</name>
    <name type="common">European freshwater eel</name>
    <name type="synonym">Muraena anguilla</name>
    <dbReference type="NCBI Taxonomy" id="7936"/>
    <lineage>
        <taxon>Eukaryota</taxon>
        <taxon>Metazoa</taxon>
        <taxon>Chordata</taxon>
        <taxon>Craniata</taxon>
        <taxon>Vertebrata</taxon>
        <taxon>Euteleostomi</taxon>
        <taxon>Actinopterygii</taxon>
        <taxon>Neopterygii</taxon>
        <taxon>Teleostei</taxon>
        <taxon>Anguilliformes</taxon>
        <taxon>Anguillidae</taxon>
        <taxon>Anguilla</taxon>
    </lineage>
</organism>
<proteinExistence type="predicted"/>
<reference evidence="2" key="1">
    <citation type="submission" date="2014-11" db="EMBL/GenBank/DDBJ databases">
        <authorList>
            <person name="Amaro Gonzalez C."/>
        </authorList>
    </citation>
    <scope>NUCLEOTIDE SEQUENCE</scope>
</reference>
<dbReference type="AlphaFoldDB" id="A0A0E9PNK5"/>
<name>A0A0E9PNK5_ANGAN</name>
<feature type="compositionally biased region" description="Polar residues" evidence="1">
    <location>
        <begin position="28"/>
        <end position="39"/>
    </location>
</feature>
<feature type="region of interest" description="Disordered" evidence="1">
    <location>
        <begin position="1"/>
        <end position="39"/>
    </location>
</feature>
<dbReference type="EMBL" id="GBXM01102488">
    <property type="protein sequence ID" value="JAH06089.1"/>
    <property type="molecule type" value="Transcribed_RNA"/>
</dbReference>
<sequence length="39" mass="3940">MQICALSQPLGSLPNQSSPQGIDGPGLTVQSELLGTMGN</sequence>
<feature type="compositionally biased region" description="Polar residues" evidence="1">
    <location>
        <begin position="9"/>
        <end position="20"/>
    </location>
</feature>
<reference evidence="2" key="2">
    <citation type="journal article" date="2015" name="Fish Shellfish Immunol.">
        <title>Early steps in the European eel (Anguilla anguilla)-Vibrio vulnificus interaction in the gills: Role of the RtxA13 toxin.</title>
        <authorList>
            <person name="Callol A."/>
            <person name="Pajuelo D."/>
            <person name="Ebbesson L."/>
            <person name="Teles M."/>
            <person name="MacKenzie S."/>
            <person name="Amaro C."/>
        </authorList>
    </citation>
    <scope>NUCLEOTIDE SEQUENCE</scope>
</reference>
<evidence type="ECO:0000256" key="1">
    <source>
        <dbReference type="SAM" id="MobiDB-lite"/>
    </source>
</evidence>
<accession>A0A0E9PNK5</accession>
<protein>
    <submittedName>
        <fullName evidence="2">Uncharacterized protein</fullName>
    </submittedName>
</protein>
<evidence type="ECO:0000313" key="2">
    <source>
        <dbReference type="EMBL" id="JAH06089.1"/>
    </source>
</evidence>